<dbReference type="EMBL" id="WHVB01000004">
    <property type="protein sequence ID" value="KAF8483502.1"/>
    <property type="molecule type" value="Genomic_DNA"/>
</dbReference>
<keyword evidence="2" id="KW-1185">Reference proteome</keyword>
<accession>A0A9P5TBV5</accession>
<dbReference type="OrthoDB" id="3292368at2759"/>
<reference evidence="1" key="1">
    <citation type="submission" date="2019-10" db="EMBL/GenBank/DDBJ databases">
        <authorList>
            <consortium name="DOE Joint Genome Institute"/>
            <person name="Kuo A."/>
            <person name="Miyauchi S."/>
            <person name="Kiss E."/>
            <person name="Drula E."/>
            <person name="Kohler A."/>
            <person name="Sanchez-Garcia M."/>
            <person name="Andreopoulos B."/>
            <person name="Barry K.W."/>
            <person name="Bonito G."/>
            <person name="Buee M."/>
            <person name="Carver A."/>
            <person name="Chen C."/>
            <person name="Cichocki N."/>
            <person name="Clum A."/>
            <person name="Culley D."/>
            <person name="Crous P.W."/>
            <person name="Fauchery L."/>
            <person name="Girlanda M."/>
            <person name="Hayes R."/>
            <person name="Keri Z."/>
            <person name="LaButti K."/>
            <person name="Lipzen A."/>
            <person name="Lombard V."/>
            <person name="Magnuson J."/>
            <person name="Maillard F."/>
            <person name="Morin E."/>
            <person name="Murat C."/>
            <person name="Nolan M."/>
            <person name="Ohm R."/>
            <person name="Pangilinan J."/>
            <person name="Pereira M."/>
            <person name="Perotto S."/>
            <person name="Peter M."/>
            <person name="Riley R."/>
            <person name="Sitrit Y."/>
            <person name="Stielow B."/>
            <person name="Szollosi G."/>
            <person name="Zifcakova L."/>
            <person name="Stursova M."/>
            <person name="Spatafora J.W."/>
            <person name="Tedersoo L."/>
            <person name="Vaario L.-M."/>
            <person name="Yamada A."/>
            <person name="Yan M."/>
            <person name="Wang P."/>
            <person name="Xu J."/>
            <person name="Bruns T."/>
            <person name="Baldrian P."/>
            <person name="Vilgalys R."/>
            <person name="Henrissat B."/>
            <person name="Grigoriev I.V."/>
            <person name="Hibbett D."/>
            <person name="Nagy L.G."/>
            <person name="Martin F.M."/>
        </authorList>
    </citation>
    <scope>NUCLEOTIDE SEQUENCE</scope>
    <source>
        <strain evidence="1">Prilba</strain>
    </source>
</reference>
<dbReference type="AlphaFoldDB" id="A0A9P5TBV5"/>
<proteinExistence type="predicted"/>
<reference evidence="1" key="2">
    <citation type="journal article" date="2020" name="Nat. Commun.">
        <title>Large-scale genome sequencing of mycorrhizal fungi provides insights into the early evolution of symbiotic traits.</title>
        <authorList>
            <person name="Miyauchi S."/>
            <person name="Kiss E."/>
            <person name="Kuo A."/>
            <person name="Drula E."/>
            <person name="Kohler A."/>
            <person name="Sanchez-Garcia M."/>
            <person name="Morin E."/>
            <person name="Andreopoulos B."/>
            <person name="Barry K.W."/>
            <person name="Bonito G."/>
            <person name="Buee M."/>
            <person name="Carver A."/>
            <person name="Chen C."/>
            <person name="Cichocki N."/>
            <person name="Clum A."/>
            <person name="Culley D."/>
            <person name="Crous P.W."/>
            <person name="Fauchery L."/>
            <person name="Girlanda M."/>
            <person name="Hayes R.D."/>
            <person name="Keri Z."/>
            <person name="LaButti K."/>
            <person name="Lipzen A."/>
            <person name="Lombard V."/>
            <person name="Magnuson J."/>
            <person name="Maillard F."/>
            <person name="Murat C."/>
            <person name="Nolan M."/>
            <person name="Ohm R.A."/>
            <person name="Pangilinan J."/>
            <person name="Pereira M.F."/>
            <person name="Perotto S."/>
            <person name="Peter M."/>
            <person name="Pfister S."/>
            <person name="Riley R."/>
            <person name="Sitrit Y."/>
            <person name="Stielow J.B."/>
            <person name="Szollosi G."/>
            <person name="Zifcakova L."/>
            <person name="Stursova M."/>
            <person name="Spatafora J.W."/>
            <person name="Tedersoo L."/>
            <person name="Vaario L.M."/>
            <person name="Yamada A."/>
            <person name="Yan M."/>
            <person name="Wang P."/>
            <person name="Xu J."/>
            <person name="Bruns T."/>
            <person name="Baldrian P."/>
            <person name="Vilgalys R."/>
            <person name="Dunand C."/>
            <person name="Henrissat B."/>
            <person name="Grigoriev I.V."/>
            <person name="Hibbett D."/>
            <person name="Nagy L.G."/>
            <person name="Martin F.M."/>
        </authorList>
    </citation>
    <scope>NUCLEOTIDE SEQUENCE</scope>
    <source>
        <strain evidence="1">Prilba</strain>
    </source>
</reference>
<sequence>MKGSIPPVSVHRYSPVLLRDSTEVRHHPLKGSSPRRPCQDLMADVKTVNADTHVVPAAKNTHNRCKFKWTRPYEYRAHLEKRHPNVNPDEVLDKPAGSRLRSTIIGRDQLQCSPAIEPDQRSQADLRRHTITPAVPASAVTTVTNDPLPAMSPVAFDPQPEYAEPSITTHQREDGRRLDFLGDTDARSAFSSTETCIHISSQISTSSPATLRIPALTPLIGYCSPVFGDPTVEPSLSIYSYPFPVADYSSCEMGTNTFAP</sequence>
<organism evidence="1 2">
    <name type="scientific">Russula ochroleuca</name>
    <dbReference type="NCBI Taxonomy" id="152965"/>
    <lineage>
        <taxon>Eukaryota</taxon>
        <taxon>Fungi</taxon>
        <taxon>Dikarya</taxon>
        <taxon>Basidiomycota</taxon>
        <taxon>Agaricomycotina</taxon>
        <taxon>Agaricomycetes</taxon>
        <taxon>Russulales</taxon>
        <taxon>Russulaceae</taxon>
        <taxon>Russula</taxon>
    </lineage>
</organism>
<evidence type="ECO:0000313" key="1">
    <source>
        <dbReference type="EMBL" id="KAF8483502.1"/>
    </source>
</evidence>
<evidence type="ECO:0000313" key="2">
    <source>
        <dbReference type="Proteomes" id="UP000759537"/>
    </source>
</evidence>
<dbReference type="Proteomes" id="UP000759537">
    <property type="component" value="Unassembled WGS sequence"/>
</dbReference>
<gene>
    <name evidence="1" type="ORF">DFH94DRAFT_313980</name>
</gene>
<comment type="caution">
    <text evidence="1">The sequence shown here is derived from an EMBL/GenBank/DDBJ whole genome shotgun (WGS) entry which is preliminary data.</text>
</comment>
<name>A0A9P5TBV5_9AGAM</name>
<protein>
    <submittedName>
        <fullName evidence="1">Uncharacterized protein</fullName>
    </submittedName>
</protein>